<evidence type="ECO:0000256" key="6">
    <source>
        <dbReference type="ARBA" id="ARBA00022787"/>
    </source>
</evidence>
<dbReference type="InterPro" id="IPR023614">
    <property type="entry name" value="Porin_dom_sf"/>
</dbReference>
<evidence type="ECO:0000256" key="2">
    <source>
        <dbReference type="ARBA" id="ARBA00010510"/>
    </source>
</evidence>
<keyword evidence="7" id="KW-0653">Protein transport</keyword>
<dbReference type="Pfam" id="PF01459">
    <property type="entry name" value="Porin_3"/>
    <property type="match status" value="1"/>
</dbReference>
<evidence type="ECO:0000256" key="7">
    <source>
        <dbReference type="ARBA" id="ARBA00022927"/>
    </source>
</evidence>
<organism evidence="10 11">
    <name type="scientific">Carex littledalei</name>
    <dbReference type="NCBI Taxonomy" id="544730"/>
    <lineage>
        <taxon>Eukaryota</taxon>
        <taxon>Viridiplantae</taxon>
        <taxon>Streptophyta</taxon>
        <taxon>Embryophyta</taxon>
        <taxon>Tracheophyta</taxon>
        <taxon>Spermatophyta</taxon>
        <taxon>Magnoliopsida</taxon>
        <taxon>Liliopsida</taxon>
        <taxon>Poales</taxon>
        <taxon>Cyperaceae</taxon>
        <taxon>Cyperoideae</taxon>
        <taxon>Cariceae</taxon>
        <taxon>Carex</taxon>
        <taxon>Carex subgen. Euthyceras</taxon>
    </lineage>
</organism>
<evidence type="ECO:0000256" key="1">
    <source>
        <dbReference type="ARBA" id="ARBA00004374"/>
    </source>
</evidence>
<reference evidence="10" key="1">
    <citation type="submission" date="2020-01" db="EMBL/GenBank/DDBJ databases">
        <title>Genome sequence of Kobresia littledalei, the first chromosome-level genome in the family Cyperaceae.</title>
        <authorList>
            <person name="Qu G."/>
        </authorList>
    </citation>
    <scope>NUCLEOTIDE SEQUENCE</scope>
    <source>
        <strain evidence="10">C.B.Clarke</strain>
        <tissue evidence="10">Leaf</tissue>
    </source>
</reference>
<evidence type="ECO:0000256" key="3">
    <source>
        <dbReference type="ARBA" id="ARBA00022448"/>
    </source>
</evidence>
<keyword evidence="9" id="KW-0472">Membrane</keyword>
<evidence type="ECO:0000256" key="4">
    <source>
        <dbReference type="ARBA" id="ARBA00022452"/>
    </source>
</evidence>
<dbReference type="InterPro" id="IPR027246">
    <property type="entry name" value="Porin_Euk/Tom40"/>
</dbReference>
<keyword evidence="4" id="KW-1134">Transmembrane beta strand</keyword>
<comment type="caution">
    <text evidence="10">The sequence shown here is derived from an EMBL/GenBank/DDBJ whole genome shotgun (WGS) entry which is preliminary data.</text>
</comment>
<evidence type="ECO:0000313" key="11">
    <source>
        <dbReference type="Proteomes" id="UP000623129"/>
    </source>
</evidence>
<dbReference type="OrthoDB" id="19656at2759"/>
<comment type="similarity">
    <text evidence="2">Belongs to the Tom40 family.</text>
</comment>
<dbReference type="Gene3D" id="2.40.160.10">
    <property type="entry name" value="Porin"/>
    <property type="match status" value="1"/>
</dbReference>
<keyword evidence="11" id="KW-1185">Reference proteome</keyword>
<evidence type="ECO:0000313" key="10">
    <source>
        <dbReference type="EMBL" id="KAF3327025.1"/>
    </source>
</evidence>
<sequence>MWMARVKYNLTNNLSCDIAVQGKDYQSLYHYNNSGLYCGNYIQSVTPNLSLGTEVLWQPEHNMSRINFAARYNTNKMSLLRGNVDSDGVVSAYIEQKIRYGVKLFLLAKLDHVKGNYGFGFAVNIGEEQKLSVDD</sequence>
<evidence type="ECO:0000256" key="9">
    <source>
        <dbReference type="ARBA" id="ARBA00023136"/>
    </source>
</evidence>
<dbReference type="GO" id="GO:0005741">
    <property type="term" value="C:mitochondrial outer membrane"/>
    <property type="evidence" value="ECO:0007669"/>
    <property type="project" value="UniProtKB-SubCell"/>
</dbReference>
<keyword evidence="6" id="KW-1000">Mitochondrion outer membrane</keyword>
<dbReference type="GO" id="GO:0030150">
    <property type="term" value="P:protein import into mitochondrial matrix"/>
    <property type="evidence" value="ECO:0007669"/>
    <property type="project" value="InterPro"/>
</dbReference>
<dbReference type="PANTHER" id="PTHR10802">
    <property type="entry name" value="MITOCHONDRIAL IMPORT RECEPTOR SUBUNIT TOM40"/>
    <property type="match status" value="1"/>
</dbReference>
<accession>A0A833QIA0</accession>
<dbReference type="InterPro" id="IPR037930">
    <property type="entry name" value="Tom40"/>
</dbReference>
<dbReference type="GO" id="GO:0008320">
    <property type="term" value="F:protein transmembrane transporter activity"/>
    <property type="evidence" value="ECO:0007669"/>
    <property type="project" value="InterPro"/>
</dbReference>
<keyword evidence="8" id="KW-0496">Mitochondrion</keyword>
<dbReference type="EMBL" id="SWLB01000017">
    <property type="protein sequence ID" value="KAF3327025.1"/>
    <property type="molecule type" value="Genomic_DNA"/>
</dbReference>
<name>A0A833QIA0_9POAL</name>
<keyword evidence="3" id="KW-0813">Transport</keyword>
<dbReference type="Proteomes" id="UP000623129">
    <property type="component" value="Unassembled WGS sequence"/>
</dbReference>
<protein>
    <submittedName>
        <fullName evidence="10">Mitochondrial import receptor subunit TOM40-2</fullName>
    </submittedName>
</protein>
<proteinExistence type="inferred from homology"/>
<dbReference type="AlphaFoldDB" id="A0A833QIA0"/>
<gene>
    <name evidence="10" type="ORF">FCM35_KLT07143</name>
</gene>
<evidence type="ECO:0000256" key="8">
    <source>
        <dbReference type="ARBA" id="ARBA00023128"/>
    </source>
</evidence>
<keyword evidence="5" id="KW-0812">Transmembrane</keyword>
<evidence type="ECO:0000256" key="5">
    <source>
        <dbReference type="ARBA" id="ARBA00022692"/>
    </source>
</evidence>
<comment type="subcellular location">
    <subcellularLocation>
        <location evidence="1">Mitochondrion outer membrane</location>
        <topology evidence="1">Multi-pass membrane protein</topology>
    </subcellularLocation>
</comment>
<keyword evidence="10" id="KW-0675">Receptor</keyword>